<comment type="subcellular location">
    <subcellularLocation>
        <location evidence="1">Cell membrane</location>
        <topology evidence="1">Multi-pass membrane protein</topology>
    </subcellularLocation>
</comment>
<keyword evidence="2" id="KW-1003">Cell membrane</keyword>
<dbReference type="EMBL" id="CAFBMR010000014">
    <property type="protein sequence ID" value="CAB4908171.1"/>
    <property type="molecule type" value="Genomic_DNA"/>
</dbReference>
<evidence type="ECO:0000256" key="5">
    <source>
        <dbReference type="ARBA" id="ARBA00023136"/>
    </source>
</evidence>
<evidence type="ECO:0000256" key="3">
    <source>
        <dbReference type="ARBA" id="ARBA00022692"/>
    </source>
</evidence>
<evidence type="ECO:0000256" key="4">
    <source>
        <dbReference type="ARBA" id="ARBA00022989"/>
    </source>
</evidence>
<reference evidence="9" key="1">
    <citation type="submission" date="2020-05" db="EMBL/GenBank/DDBJ databases">
        <authorList>
            <person name="Chiriac C."/>
            <person name="Salcher M."/>
            <person name="Ghai R."/>
            <person name="Kavagutti S V."/>
        </authorList>
    </citation>
    <scope>NUCLEOTIDE SEQUENCE</scope>
</reference>
<accession>A0A6J7GIH4</accession>
<keyword evidence="4 8" id="KW-1133">Transmembrane helix</keyword>
<name>A0A6J7GIH4_9ZZZZ</name>
<comment type="similarity">
    <text evidence="6">Belongs to the fluoride channel Fluc/FEX (TC 1.A.43) family.</text>
</comment>
<dbReference type="HAMAP" id="MF_00454">
    <property type="entry name" value="FluC"/>
    <property type="match status" value="1"/>
</dbReference>
<feature type="transmembrane region" description="Helical" evidence="8">
    <location>
        <begin position="6"/>
        <end position="27"/>
    </location>
</feature>
<dbReference type="InterPro" id="IPR003691">
    <property type="entry name" value="FluC"/>
</dbReference>
<dbReference type="AlphaFoldDB" id="A0A6J7GIH4"/>
<keyword evidence="3 8" id="KW-0812">Transmembrane</keyword>
<sequence>MTSGNLLLDALLVAVGAAAGAVARLLLGWWQTRAIPGGFPWAIWFANVIGSLFAGFVSGMTSTHIFLLLGIGFCGALTTMSTFALDVVMLRAEGARRMAVVNVFASVIPALVFAGLGLWLGSLV</sequence>
<organism evidence="9">
    <name type="scientific">freshwater metagenome</name>
    <dbReference type="NCBI Taxonomy" id="449393"/>
    <lineage>
        <taxon>unclassified sequences</taxon>
        <taxon>metagenomes</taxon>
        <taxon>ecological metagenomes</taxon>
    </lineage>
</organism>
<proteinExistence type="inferred from homology"/>
<evidence type="ECO:0000256" key="8">
    <source>
        <dbReference type="SAM" id="Phobius"/>
    </source>
</evidence>
<dbReference type="Pfam" id="PF02537">
    <property type="entry name" value="CRCB"/>
    <property type="match status" value="1"/>
</dbReference>
<evidence type="ECO:0000256" key="7">
    <source>
        <dbReference type="ARBA" id="ARBA00035585"/>
    </source>
</evidence>
<dbReference type="GO" id="GO:1903425">
    <property type="term" value="F:fluoride transmembrane transporter activity"/>
    <property type="evidence" value="ECO:0007669"/>
    <property type="project" value="TreeGrafter"/>
</dbReference>
<evidence type="ECO:0000256" key="1">
    <source>
        <dbReference type="ARBA" id="ARBA00004651"/>
    </source>
</evidence>
<dbReference type="PANTHER" id="PTHR28259">
    <property type="entry name" value="FLUORIDE EXPORT PROTEIN 1-RELATED"/>
    <property type="match status" value="1"/>
</dbReference>
<feature type="transmembrane region" description="Helical" evidence="8">
    <location>
        <begin position="39"/>
        <end position="59"/>
    </location>
</feature>
<evidence type="ECO:0000256" key="6">
    <source>
        <dbReference type="ARBA" id="ARBA00035120"/>
    </source>
</evidence>
<gene>
    <name evidence="9" type="ORF">UFOPK3610_00595</name>
</gene>
<keyword evidence="5 8" id="KW-0472">Membrane</keyword>
<feature type="transmembrane region" description="Helical" evidence="8">
    <location>
        <begin position="100"/>
        <end position="121"/>
    </location>
</feature>
<comment type="catalytic activity">
    <reaction evidence="7">
        <text>fluoride(in) = fluoride(out)</text>
        <dbReference type="Rhea" id="RHEA:76159"/>
        <dbReference type="ChEBI" id="CHEBI:17051"/>
    </reaction>
    <physiologicalReaction direction="left-to-right" evidence="7">
        <dbReference type="Rhea" id="RHEA:76160"/>
    </physiologicalReaction>
</comment>
<evidence type="ECO:0000256" key="2">
    <source>
        <dbReference type="ARBA" id="ARBA00022475"/>
    </source>
</evidence>
<feature type="transmembrane region" description="Helical" evidence="8">
    <location>
        <begin position="65"/>
        <end position="88"/>
    </location>
</feature>
<dbReference type="PANTHER" id="PTHR28259:SF1">
    <property type="entry name" value="FLUORIDE EXPORT PROTEIN 1-RELATED"/>
    <property type="match status" value="1"/>
</dbReference>
<dbReference type="GO" id="GO:0005886">
    <property type="term" value="C:plasma membrane"/>
    <property type="evidence" value="ECO:0007669"/>
    <property type="project" value="UniProtKB-SubCell"/>
</dbReference>
<evidence type="ECO:0000313" key="9">
    <source>
        <dbReference type="EMBL" id="CAB4908171.1"/>
    </source>
</evidence>
<protein>
    <submittedName>
        <fullName evidence="9">Unannotated protein</fullName>
    </submittedName>
</protein>